<sequence>MHVDHNGKEHVLVYKYYKHTFLALLSNYPNFPAAEVKKILRCTAEAIKELHDKNWIHIDVKPDNILVDWAYDSQGQPRVEKVALGDFDLALRLVDEQPLRAPHAVGNVMWRSPEGQSGKGVAKASDIYSLGLVCIYGLGGGSMLILDDGTIQQLKENGMPPEQEIVVRHFMYFGPLPDGLLRHVNDENWTTLFRAASEIAETEAAEDPDCRFERWSVGDAAHLTSEAKNMIIKMVRLDPTQRPSIDEVLNDPWW</sequence>
<dbReference type="EC" id="2.7.11.1" evidence="1"/>
<keyword evidence="5" id="KW-0418">Kinase</keyword>
<evidence type="ECO:0000256" key="8">
    <source>
        <dbReference type="ARBA" id="ARBA00048679"/>
    </source>
</evidence>
<gene>
    <name evidence="10" type="ORF">DHEL01_v212109</name>
</gene>
<dbReference type="GO" id="GO:0004674">
    <property type="term" value="F:protein serine/threonine kinase activity"/>
    <property type="evidence" value="ECO:0007669"/>
    <property type="project" value="UniProtKB-KW"/>
</dbReference>
<dbReference type="InterPro" id="IPR053235">
    <property type="entry name" value="Ser_Thr_kinase"/>
</dbReference>
<keyword evidence="11" id="KW-1185">Reference proteome</keyword>
<dbReference type="InterPro" id="IPR011009">
    <property type="entry name" value="Kinase-like_dom_sf"/>
</dbReference>
<dbReference type="GO" id="GO:0005524">
    <property type="term" value="F:ATP binding"/>
    <property type="evidence" value="ECO:0007669"/>
    <property type="project" value="UniProtKB-KW"/>
</dbReference>
<evidence type="ECO:0000256" key="3">
    <source>
        <dbReference type="ARBA" id="ARBA00022679"/>
    </source>
</evidence>
<evidence type="ECO:0000256" key="4">
    <source>
        <dbReference type="ARBA" id="ARBA00022741"/>
    </source>
</evidence>
<keyword evidence="3" id="KW-0808">Transferase</keyword>
<dbReference type="PANTHER" id="PTHR24361">
    <property type="entry name" value="MITOGEN-ACTIVATED KINASE KINASE KINASE"/>
    <property type="match status" value="1"/>
</dbReference>
<dbReference type="Proteomes" id="UP000094444">
    <property type="component" value="Unassembled WGS sequence"/>
</dbReference>
<dbReference type="PROSITE" id="PS50011">
    <property type="entry name" value="PROTEIN_KINASE_DOM"/>
    <property type="match status" value="1"/>
</dbReference>
<accession>A0A2P5HGX3</accession>
<evidence type="ECO:0000256" key="2">
    <source>
        <dbReference type="ARBA" id="ARBA00022527"/>
    </source>
</evidence>
<evidence type="ECO:0000256" key="7">
    <source>
        <dbReference type="ARBA" id="ARBA00047899"/>
    </source>
</evidence>
<evidence type="ECO:0000256" key="5">
    <source>
        <dbReference type="ARBA" id="ARBA00022777"/>
    </source>
</evidence>
<keyword evidence="2" id="KW-0723">Serine/threonine-protein kinase</keyword>
<comment type="catalytic activity">
    <reaction evidence="8">
        <text>L-seryl-[protein] + ATP = O-phospho-L-seryl-[protein] + ADP + H(+)</text>
        <dbReference type="Rhea" id="RHEA:17989"/>
        <dbReference type="Rhea" id="RHEA-COMP:9863"/>
        <dbReference type="Rhea" id="RHEA-COMP:11604"/>
        <dbReference type="ChEBI" id="CHEBI:15378"/>
        <dbReference type="ChEBI" id="CHEBI:29999"/>
        <dbReference type="ChEBI" id="CHEBI:30616"/>
        <dbReference type="ChEBI" id="CHEBI:83421"/>
        <dbReference type="ChEBI" id="CHEBI:456216"/>
        <dbReference type="EC" id="2.7.11.1"/>
    </reaction>
</comment>
<feature type="domain" description="Protein kinase" evidence="9">
    <location>
        <begin position="1"/>
        <end position="254"/>
    </location>
</feature>
<keyword evidence="6" id="KW-0067">ATP-binding</keyword>
<evidence type="ECO:0000313" key="11">
    <source>
        <dbReference type="Proteomes" id="UP000094444"/>
    </source>
</evidence>
<dbReference type="SMART" id="SM00220">
    <property type="entry name" value="S_TKc"/>
    <property type="match status" value="1"/>
</dbReference>
<reference evidence="10" key="1">
    <citation type="submission" date="2017-09" db="EMBL/GenBank/DDBJ databases">
        <title>Polyketide synthases of a Diaporthe helianthi virulent isolate.</title>
        <authorList>
            <person name="Baroncelli R."/>
        </authorList>
    </citation>
    <scope>NUCLEOTIDE SEQUENCE [LARGE SCALE GENOMIC DNA]</scope>
    <source>
        <strain evidence="10">7/96</strain>
    </source>
</reference>
<dbReference type="Gene3D" id="1.10.510.10">
    <property type="entry name" value="Transferase(Phosphotransferase) domain 1"/>
    <property type="match status" value="1"/>
</dbReference>
<dbReference type="AlphaFoldDB" id="A0A2P5HGX3"/>
<evidence type="ECO:0000259" key="9">
    <source>
        <dbReference type="PROSITE" id="PS50011"/>
    </source>
</evidence>
<dbReference type="SUPFAM" id="SSF56112">
    <property type="entry name" value="Protein kinase-like (PK-like)"/>
    <property type="match status" value="1"/>
</dbReference>
<evidence type="ECO:0000256" key="1">
    <source>
        <dbReference type="ARBA" id="ARBA00012513"/>
    </source>
</evidence>
<comment type="caution">
    <text evidence="10">The sequence shown here is derived from an EMBL/GenBank/DDBJ whole genome shotgun (WGS) entry which is preliminary data.</text>
</comment>
<name>A0A2P5HGX3_DIAHE</name>
<proteinExistence type="predicted"/>
<dbReference type="EMBL" id="MAVT02002226">
    <property type="protein sequence ID" value="POS69497.1"/>
    <property type="molecule type" value="Genomic_DNA"/>
</dbReference>
<dbReference type="STRING" id="158607.A0A2P5HGX3"/>
<dbReference type="PANTHER" id="PTHR24361:SF433">
    <property type="entry name" value="PROTEIN KINASE DOMAIN-CONTAINING PROTEIN"/>
    <property type="match status" value="1"/>
</dbReference>
<dbReference type="InParanoid" id="A0A2P5HGX3"/>
<dbReference type="Pfam" id="PF00069">
    <property type="entry name" value="Pkinase"/>
    <property type="match status" value="1"/>
</dbReference>
<evidence type="ECO:0000256" key="6">
    <source>
        <dbReference type="ARBA" id="ARBA00022840"/>
    </source>
</evidence>
<dbReference type="InterPro" id="IPR000719">
    <property type="entry name" value="Prot_kinase_dom"/>
</dbReference>
<evidence type="ECO:0000313" key="10">
    <source>
        <dbReference type="EMBL" id="POS69497.1"/>
    </source>
</evidence>
<dbReference type="OrthoDB" id="10252171at2759"/>
<comment type="catalytic activity">
    <reaction evidence="7">
        <text>L-threonyl-[protein] + ATP = O-phospho-L-threonyl-[protein] + ADP + H(+)</text>
        <dbReference type="Rhea" id="RHEA:46608"/>
        <dbReference type="Rhea" id="RHEA-COMP:11060"/>
        <dbReference type="Rhea" id="RHEA-COMP:11605"/>
        <dbReference type="ChEBI" id="CHEBI:15378"/>
        <dbReference type="ChEBI" id="CHEBI:30013"/>
        <dbReference type="ChEBI" id="CHEBI:30616"/>
        <dbReference type="ChEBI" id="CHEBI:61977"/>
        <dbReference type="ChEBI" id="CHEBI:456216"/>
        <dbReference type="EC" id="2.7.11.1"/>
    </reaction>
</comment>
<dbReference type="GO" id="GO:0005737">
    <property type="term" value="C:cytoplasm"/>
    <property type="evidence" value="ECO:0007669"/>
    <property type="project" value="TreeGrafter"/>
</dbReference>
<protein>
    <recommendedName>
        <fullName evidence="1">non-specific serine/threonine protein kinase</fullName>
        <ecNumber evidence="1">2.7.11.1</ecNumber>
    </recommendedName>
</protein>
<organism evidence="10 11">
    <name type="scientific">Diaporthe helianthi</name>
    <dbReference type="NCBI Taxonomy" id="158607"/>
    <lineage>
        <taxon>Eukaryota</taxon>
        <taxon>Fungi</taxon>
        <taxon>Dikarya</taxon>
        <taxon>Ascomycota</taxon>
        <taxon>Pezizomycotina</taxon>
        <taxon>Sordariomycetes</taxon>
        <taxon>Sordariomycetidae</taxon>
        <taxon>Diaporthales</taxon>
        <taxon>Diaporthaceae</taxon>
        <taxon>Diaporthe</taxon>
    </lineage>
</organism>
<keyword evidence="4" id="KW-0547">Nucleotide-binding</keyword>